<keyword evidence="6" id="KW-1133">Transmembrane helix</keyword>
<evidence type="ECO:0000256" key="2">
    <source>
        <dbReference type="ARBA" id="ARBA00010199"/>
    </source>
</evidence>
<sequence length="480" mass="51834">MSLSTPPSEKSTIQSEILATLQLAVPLGGIQLSEAAVGFVNTVMMGLLSLQSLAAGALGVITFYTLTFICMGIVEGASPLAAEAFGAGKTDRIRQLLAQGIWLVAFLCLPMMLLTWHLDSILSLFGQEENIVLLAKTYLRAIVWGFPAAIGFFILKEVATAINRPQLISTIALISIPLNVIANYVLIFGKLGLPALGLAGIGLAGIFVFWVKFLAAAAILGFHPDFREYKLFASLGFNRDIFAQLWQNGWPVGLEYAASMLLFTVIALLMGSISTTQLAANEIVVQTIEVSLIVPMATSYAAMTRVGQKIGQNDFTGIRTAAFSVIVIGVVAISIIDLALWLFPGQIVAIYLDASNPDNTIVIKTAIPLMRIAALFLMAYGLNLIAIGMLQGMKNIRFPLLIDIPIIWCVGMGSGYLLCFHLNWGSMGLWLGLTIGMTLATAFLIYRFYLSLAEIIESNKATEVIDQGKSTENERTPILK</sequence>
<dbReference type="Pfam" id="PF01554">
    <property type="entry name" value="MatE"/>
    <property type="match status" value="2"/>
</dbReference>
<protein>
    <recommendedName>
        <fullName evidence="3">Probable multidrug resistance protein NorM</fullName>
    </recommendedName>
    <alternativeName>
        <fullName evidence="5">Multidrug-efflux transporter</fullName>
    </alternativeName>
</protein>
<proteinExistence type="inferred from homology"/>
<dbReference type="CDD" id="cd13131">
    <property type="entry name" value="MATE_NorM_like"/>
    <property type="match status" value="1"/>
</dbReference>
<reference evidence="7" key="1">
    <citation type="submission" date="2022-06" db="EMBL/GenBank/DDBJ databases">
        <title>New cyanobacteria of genus Symplocastrum in benthos of Lake Baikal.</title>
        <authorList>
            <person name="Sorokovikova E."/>
            <person name="Tikhonova I."/>
            <person name="Krasnopeev A."/>
            <person name="Evseev P."/>
            <person name="Gladkikh A."/>
            <person name="Belykh O."/>
        </authorList>
    </citation>
    <scope>NUCLEOTIDE SEQUENCE</scope>
    <source>
        <strain evidence="7">BBK-W-15</strain>
    </source>
</reference>
<dbReference type="InterPro" id="IPR050222">
    <property type="entry name" value="MATE_MdtK"/>
</dbReference>
<dbReference type="RefSeq" id="WP_254013262.1">
    <property type="nucleotide sequence ID" value="NZ_JAMZMM010000208.1"/>
</dbReference>
<feature type="transmembrane region" description="Helical" evidence="6">
    <location>
        <begin position="138"/>
        <end position="155"/>
    </location>
</feature>
<gene>
    <name evidence="7" type="ORF">NJ959_18935</name>
</gene>
<feature type="transmembrane region" description="Helical" evidence="6">
    <location>
        <begin position="402"/>
        <end position="424"/>
    </location>
</feature>
<feature type="transmembrane region" description="Helical" evidence="6">
    <location>
        <begin position="167"/>
        <end position="189"/>
    </location>
</feature>
<keyword evidence="6" id="KW-0472">Membrane</keyword>
<comment type="function">
    <text evidence="1">Multidrug efflux pump.</text>
</comment>
<keyword evidence="4" id="KW-0813">Transport</keyword>
<evidence type="ECO:0000313" key="7">
    <source>
        <dbReference type="EMBL" id="MCP2730506.1"/>
    </source>
</evidence>
<evidence type="ECO:0000256" key="6">
    <source>
        <dbReference type="SAM" id="Phobius"/>
    </source>
</evidence>
<feature type="transmembrane region" description="Helical" evidence="6">
    <location>
        <begin position="195"/>
        <end position="222"/>
    </location>
</feature>
<feature type="transmembrane region" description="Helical" evidence="6">
    <location>
        <begin position="252"/>
        <end position="271"/>
    </location>
</feature>
<keyword evidence="8" id="KW-1185">Reference proteome</keyword>
<dbReference type="PANTHER" id="PTHR43298">
    <property type="entry name" value="MULTIDRUG RESISTANCE PROTEIN NORM-RELATED"/>
    <property type="match status" value="1"/>
</dbReference>
<dbReference type="GO" id="GO:0015297">
    <property type="term" value="F:antiporter activity"/>
    <property type="evidence" value="ECO:0007669"/>
    <property type="project" value="InterPro"/>
</dbReference>
<evidence type="ECO:0000256" key="3">
    <source>
        <dbReference type="ARBA" id="ARBA00020268"/>
    </source>
</evidence>
<keyword evidence="6" id="KW-0812">Transmembrane</keyword>
<feature type="transmembrane region" description="Helical" evidence="6">
    <location>
        <begin position="283"/>
        <end position="302"/>
    </location>
</feature>
<evidence type="ECO:0000256" key="1">
    <source>
        <dbReference type="ARBA" id="ARBA00003408"/>
    </source>
</evidence>
<dbReference type="NCBIfam" id="TIGR00797">
    <property type="entry name" value="matE"/>
    <property type="match status" value="1"/>
</dbReference>
<evidence type="ECO:0000256" key="4">
    <source>
        <dbReference type="ARBA" id="ARBA00022448"/>
    </source>
</evidence>
<comment type="caution">
    <text evidence="7">The sequence shown here is derived from an EMBL/GenBank/DDBJ whole genome shotgun (WGS) entry which is preliminary data.</text>
</comment>
<dbReference type="Proteomes" id="UP001204953">
    <property type="component" value="Unassembled WGS sequence"/>
</dbReference>
<dbReference type="InterPro" id="IPR002528">
    <property type="entry name" value="MATE_fam"/>
</dbReference>
<dbReference type="GO" id="GO:0005886">
    <property type="term" value="C:plasma membrane"/>
    <property type="evidence" value="ECO:0007669"/>
    <property type="project" value="TreeGrafter"/>
</dbReference>
<feature type="transmembrane region" description="Helical" evidence="6">
    <location>
        <begin position="323"/>
        <end position="352"/>
    </location>
</feature>
<dbReference type="EMBL" id="JAMZMM010000208">
    <property type="protein sequence ID" value="MCP2730506.1"/>
    <property type="molecule type" value="Genomic_DNA"/>
</dbReference>
<accession>A0AAE3GV26</accession>
<dbReference type="PANTHER" id="PTHR43298:SF2">
    <property type="entry name" value="FMN_FAD EXPORTER YEEO-RELATED"/>
    <property type="match status" value="1"/>
</dbReference>
<feature type="transmembrane region" description="Helical" evidence="6">
    <location>
        <begin position="430"/>
        <end position="450"/>
    </location>
</feature>
<evidence type="ECO:0000256" key="5">
    <source>
        <dbReference type="ARBA" id="ARBA00031636"/>
    </source>
</evidence>
<evidence type="ECO:0000313" key="8">
    <source>
        <dbReference type="Proteomes" id="UP001204953"/>
    </source>
</evidence>
<comment type="similarity">
    <text evidence="2">Belongs to the multi antimicrobial extrusion (MATE) (TC 2.A.66.1) family.</text>
</comment>
<feature type="transmembrane region" description="Helical" evidence="6">
    <location>
        <begin position="51"/>
        <end position="75"/>
    </location>
</feature>
<organism evidence="7 8">
    <name type="scientific">Limnofasciculus baicalensis BBK-W-15</name>
    <dbReference type="NCBI Taxonomy" id="2699891"/>
    <lineage>
        <taxon>Bacteria</taxon>
        <taxon>Bacillati</taxon>
        <taxon>Cyanobacteriota</taxon>
        <taxon>Cyanophyceae</taxon>
        <taxon>Coleofasciculales</taxon>
        <taxon>Coleofasciculaceae</taxon>
        <taxon>Limnofasciculus</taxon>
        <taxon>Limnofasciculus baicalensis</taxon>
    </lineage>
</organism>
<feature type="transmembrane region" description="Helical" evidence="6">
    <location>
        <begin position="372"/>
        <end position="390"/>
    </location>
</feature>
<dbReference type="GO" id="GO:0042910">
    <property type="term" value="F:xenobiotic transmembrane transporter activity"/>
    <property type="evidence" value="ECO:0007669"/>
    <property type="project" value="InterPro"/>
</dbReference>
<dbReference type="AlphaFoldDB" id="A0AAE3GV26"/>
<name>A0AAE3GV26_9CYAN</name>
<feature type="transmembrane region" description="Helical" evidence="6">
    <location>
        <begin position="96"/>
        <end position="118"/>
    </location>
</feature>